<evidence type="ECO:0000313" key="1">
    <source>
        <dbReference type="EMBL" id="OZG59125.1"/>
    </source>
</evidence>
<keyword evidence="2" id="KW-1185">Reference proteome</keyword>
<accession>A0A261FJE0</accession>
<protein>
    <submittedName>
        <fullName evidence="1">Uncharacterized protein</fullName>
    </submittedName>
</protein>
<gene>
    <name evidence="1" type="ORF">BTIS_0278</name>
</gene>
<dbReference type="Proteomes" id="UP000216444">
    <property type="component" value="Unassembled WGS sequence"/>
</dbReference>
<proteinExistence type="predicted"/>
<dbReference type="EMBL" id="MWWV01000002">
    <property type="protein sequence ID" value="OZG59125.1"/>
    <property type="molecule type" value="Genomic_DNA"/>
</dbReference>
<evidence type="ECO:0000313" key="2">
    <source>
        <dbReference type="Proteomes" id="UP000216444"/>
    </source>
</evidence>
<name>A0A261FJE0_9BIFI</name>
<dbReference type="RefSeq" id="WP_275542035.1">
    <property type="nucleotide sequence ID" value="NZ_MWWV01000002.1"/>
</dbReference>
<dbReference type="AlphaFoldDB" id="A0A261FJE0"/>
<sequence length="43" mass="4657">MNIAKSMLHGLAMYGSSIASTNAGMANRHLMEAVIDLAHEDQR</sequence>
<organism evidence="1 2">
    <name type="scientific">Bifidobacterium tissieri</name>
    <dbReference type="NCBI Taxonomy" id="1630162"/>
    <lineage>
        <taxon>Bacteria</taxon>
        <taxon>Bacillati</taxon>
        <taxon>Actinomycetota</taxon>
        <taxon>Actinomycetes</taxon>
        <taxon>Bifidobacteriales</taxon>
        <taxon>Bifidobacteriaceae</taxon>
        <taxon>Bifidobacterium</taxon>
    </lineage>
</organism>
<comment type="caution">
    <text evidence="1">The sequence shown here is derived from an EMBL/GenBank/DDBJ whole genome shotgun (WGS) entry which is preliminary data.</text>
</comment>
<reference evidence="1 2" key="1">
    <citation type="journal article" date="2017" name="BMC Genomics">
        <title>Comparative genomic and phylogenomic analyses of the Bifidobacteriaceae family.</title>
        <authorList>
            <person name="Lugli G.A."/>
            <person name="Milani C."/>
            <person name="Turroni F."/>
            <person name="Duranti S."/>
            <person name="Mancabelli L."/>
            <person name="Mangifesta M."/>
            <person name="Ferrario C."/>
            <person name="Modesto M."/>
            <person name="Mattarelli P."/>
            <person name="Jiri K."/>
            <person name="van Sinderen D."/>
            <person name="Ventura M."/>
        </authorList>
    </citation>
    <scope>NUCLEOTIDE SEQUENCE [LARGE SCALE GENOMIC DNA]</scope>
    <source>
        <strain evidence="1 2">DSM 100201</strain>
    </source>
</reference>